<sequence>MKKRHGQEVSISEVLKEFVSNNKLDKGLEQVQVAEAWNKLMGPAIKKYTTAVKLNRGKLFVQLNSSVLREELSYGKQKIIKLMNEELGDELIKEIILQ</sequence>
<dbReference type="PANTHER" id="PTHR36456">
    <property type="entry name" value="UPF0232 PROTEIN SCO3875"/>
    <property type="match status" value="1"/>
</dbReference>
<dbReference type="PANTHER" id="PTHR36456:SF1">
    <property type="entry name" value="UPF0232 PROTEIN SCO3875"/>
    <property type="match status" value="1"/>
</dbReference>
<proteinExistence type="predicted"/>
<dbReference type="EMBL" id="BMGK01000002">
    <property type="protein sequence ID" value="GGD84027.1"/>
    <property type="molecule type" value="Genomic_DNA"/>
</dbReference>
<dbReference type="Pfam" id="PF05258">
    <property type="entry name" value="DciA"/>
    <property type="match status" value="1"/>
</dbReference>
<dbReference type="RefSeq" id="WP_188439185.1">
    <property type="nucleotide sequence ID" value="NZ_BMGK01000002.1"/>
</dbReference>
<reference evidence="1" key="1">
    <citation type="journal article" date="2014" name="Int. J. Syst. Evol. Microbiol.">
        <title>Complete genome sequence of Corynebacterium casei LMG S-19264T (=DSM 44701T), isolated from a smear-ripened cheese.</title>
        <authorList>
            <consortium name="US DOE Joint Genome Institute (JGI-PGF)"/>
            <person name="Walter F."/>
            <person name="Albersmeier A."/>
            <person name="Kalinowski J."/>
            <person name="Ruckert C."/>
        </authorList>
    </citation>
    <scope>NUCLEOTIDE SEQUENCE</scope>
    <source>
        <strain evidence="1">CGMCC 1.12924</strain>
    </source>
</reference>
<evidence type="ECO:0000313" key="2">
    <source>
        <dbReference type="Proteomes" id="UP000652231"/>
    </source>
</evidence>
<gene>
    <name evidence="1" type="ORF">GCM10011312_05060</name>
</gene>
<comment type="caution">
    <text evidence="1">The sequence shown here is derived from an EMBL/GenBank/DDBJ whole genome shotgun (WGS) entry which is preliminary data.</text>
</comment>
<dbReference type="InterPro" id="IPR007922">
    <property type="entry name" value="DciA-like"/>
</dbReference>
<evidence type="ECO:0000313" key="1">
    <source>
        <dbReference type="EMBL" id="GGD84027.1"/>
    </source>
</evidence>
<organism evidence="1 2">
    <name type="scientific">Planktosalinus lacus</name>
    <dbReference type="NCBI Taxonomy" id="1526573"/>
    <lineage>
        <taxon>Bacteria</taxon>
        <taxon>Pseudomonadati</taxon>
        <taxon>Bacteroidota</taxon>
        <taxon>Flavobacteriia</taxon>
        <taxon>Flavobacteriales</taxon>
        <taxon>Flavobacteriaceae</taxon>
        <taxon>Planktosalinus</taxon>
    </lineage>
</organism>
<dbReference type="Proteomes" id="UP000652231">
    <property type="component" value="Unassembled WGS sequence"/>
</dbReference>
<accession>A0A8J2V8H1</accession>
<keyword evidence="2" id="KW-1185">Reference proteome</keyword>
<reference evidence="1" key="2">
    <citation type="submission" date="2020-09" db="EMBL/GenBank/DDBJ databases">
        <authorList>
            <person name="Sun Q."/>
            <person name="Zhou Y."/>
        </authorList>
    </citation>
    <scope>NUCLEOTIDE SEQUENCE</scope>
    <source>
        <strain evidence="1">CGMCC 1.12924</strain>
    </source>
</reference>
<protein>
    <recommendedName>
        <fullName evidence="3">DUF721 domain-containing protein</fullName>
    </recommendedName>
</protein>
<name>A0A8J2V8H1_9FLAO</name>
<dbReference type="AlphaFoldDB" id="A0A8J2V8H1"/>
<evidence type="ECO:0008006" key="3">
    <source>
        <dbReference type="Google" id="ProtNLM"/>
    </source>
</evidence>